<dbReference type="RefSeq" id="WP_009601182.1">
    <property type="nucleotide sequence ID" value="NZ_AEIU01000069.1"/>
</dbReference>
<dbReference type="GO" id="GO:0140359">
    <property type="term" value="F:ABC-type transporter activity"/>
    <property type="evidence" value="ECO:0007669"/>
    <property type="project" value="InterPro"/>
</dbReference>
<evidence type="ECO:0000256" key="4">
    <source>
        <dbReference type="ARBA" id="ARBA00022840"/>
    </source>
</evidence>
<feature type="transmembrane region" description="Helical" evidence="7">
    <location>
        <begin position="15"/>
        <end position="40"/>
    </location>
</feature>
<dbReference type="PANTHER" id="PTHR24221">
    <property type="entry name" value="ATP-BINDING CASSETTE SUB-FAMILY B"/>
    <property type="match status" value="1"/>
</dbReference>
<dbReference type="GO" id="GO:0034040">
    <property type="term" value="F:ATPase-coupled lipid transmembrane transporter activity"/>
    <property type="evidence" value="ECO:0007669"/>
    <property type="project" value="TreeGrafter"/>
</dbReference>
<feature type="transmembrane region" description="Helical" evidence="7">
    <location>
        <begin position="52"/>
        <end position="69"/>
    </location>
</feature>
<dbReference type="PROSITE" id="PS00211">
    <property type="entry name" value="ABC_TRANSPORTER_1"/>
    <property type="match status" value="1"/>
</dbReference>
<feature type="transmembrane region" description="Helical" evidence="7">
    <location>
        <begin position="147"/>
        <end position="166"/>
    </location>
</feature>
<comment type="caution">
    <text evidence="10">The sequence shown here is derived from an EMBL/GenBank/DDBJ whole genome shotgun (WGS) entry which is preliminary data.</text>
</comment>
<dbReference type="GO" id="GO:0005886">
    <property type="term" value="C:plasma membrane"/>
    <property type="evidence" value="ECO:0007669"/>
    <property type="project" value="UniProtKB-SubCell"/>
</dbReference>
<dbReference type="STRING" id="796620.VIBC2010_07269"/>
<sequence length="551" mass="61947">MGNWEQYQIVRRKNLIFISVFSLFFNLLMLVLPLFSIQVFDRVLTSRSIETLITLSLVAIALLVFQALFQYTRTRLLEHCEAHFELSCSSSIIEKIMYLPGQKARQLHDLREGKSSLSSHFYLSLNDMPWSIGFTFVLFLLHPSLGWFTVIGIFLLLAIVSSNYFLAKKLAGNLTHSALASNVMSQQIIDKLHLAKWTPALQQLLGKRKSIADETTYLEETRQEYAALFSSTLLWLKQVLQVGILALGAWLVIGQEINMGAMLAASILFSRVLAPIEQCFQLLPQWQKKRLALENILELLKEPDLEAPPEVIGSSHDLMLERVSSLNGAGKVSMRNVHFELKAGHSLAVLGEVASGKSTLLNAIIVPELVHSGRIVLNGVETKNISRIERSKTIGYIPQSVDFFETSVLNNITSFDVQESRFDRALEISRSLGLHETISRLPHGYNTMLTNQNDLLSLGEMQLLSIARAIYHQPKILVADEFDSHLDDISLEKVLHTLNHLKQQGTSIIFVCQKRASLSVADWAINIQEGSIKFAGRRESVIQKLEAEVLS</sequence>
<dbReference type="GO" id="GO:0005524">
    <property type="term" value="F:ATP binding"/>
    <property type="evidence" value="ECO:0007669"/>
    <property type="project" value="UniProtKB-KW"/>
</dbReference>
<keyword evidence="4 10" id="KW-0067">ATP-binding</keyword>
<dbReference type="InterPro" id="IPR003593">
    <property type="entry name" value="AAA+_ATPase"/>
</dbReference>
<dbReference type="PANTHER" id="PTHR24221:SF248">
    <property type="entry name" value="ABC TRANSPORTER TRANSMEMBRANE REGION"/>
    <property type="match status" value="1"/>
</dbReference>
<dbReference type="SUPFAM" id="SSF52540">
    <property type="entry name" value="P-loop containing nucleoside triphosphate hydrolases"/>
    <property type="match status" value="1"/>
</dbReference>
<dbReference type="Gene3D" id="1.20.1560.10">
    <property type="entry name" value="ABC transporter type 1, transmembrane domain"/>
    <property type="match status" value="1"/>
</dbReference>
<gene>
    <name evidence="10" type="ORF">VIBC2010_07269</name>
</gene>
<keyword evidence="11" id="KW-1185">Reference proteome</keyword>
<dbReference type="GO" id="GO:0016887">
    <property type="term" value="F:ATP hydrolysis activity"/>
    <property type="evidence" value="ECO:0007669"/>
    <property type="project" value="InterPro"/>
</dbReference>
<dbReference type="PROSITE" id="PS50929">
    <property type="entry name" value="ABC_TM1F"/>
    <property type="match status" value="1"/>
</dbReference>
<accession>E3BJI1</accession>
<dbReference type="AlphaFoldDB" id="E3BJI1"/>
<dbReference type="InterPro" id="IPR039421">
    <property type="entry name" value="Type_1_exporter"/>
</dbReference>
<evidence type="ECO:0000256" key="6">
    <source>
        <dbReference type="ARBA" id="ARBA00023136"/>
    </source>
</evidence>
<dbReference type="InterPro" id="IPR017871">
    <property type="entry name" value="ABC_transporter-like_CS"/>
</dbReference>
<feature type="domain" description="ABC transmembrane type-1" evidence="9">
    <location>
        <begin position="16"/>
        <end position="288"/>
    </location>
</feature>
<dbReference type="EMBL" id="AEIU01000069">
    <property type="protein sequence ID" value="EFP96750.1"/>
    <property type="molecule type" value="Genomic_DNA"/>
</dbReference>
<dbReference type="SMART" id="SM00382">
    <property type="entry name" value="AAA"/>
    <property type="match status" value="1"/>
</dbReference>
<dbReference type="PROSITE" id="PS50893">
    <property type="entry name" value="ABC_TRANSPORTER_2"/>
    <property type="match status" value="1"/>
</dbReference>
<feature type="transmembrane region" description="Helical" evidence="7">
    <location>
        <begin position="232"/>
        <end position="253"/>
    </location>
</feature>
<dbReference type="InterPro" id="IPR027417">
    <property type="entry name" value="P-loop_NTPase"/>
</dbReference>
<dbReference type="Pfam" id="PF00005">
    <property type="entry name" value="ABC_tran"/>
    <property type="match status" value="1"/>
</dbReference>
<keyword evidence="2 7" id="KW-0812">Transmembrane</keyword>
<evidence type="ECO:0000259" key="8">
    <source>
        <dbReference type="PROSITE" id="PS50893"/>
    </source>
</evidence>
<dbReference type="InterPro" id="IPR011527">
    <property type="entry name" value="ABC1_TM_dom"/>
</dbReference>
<reference evidence="10 11" key="1">
    <citation type="journal article" date="2012" name="Int. J. Syst. Evol. Microbiol.">
        <title>Vibrio caribbeanicus sp. nov., isolated from the marine sponge Scleritoderma cyanea.</title>
        <authorList>
            <person name="Hoffmann M."/>
            <person name="Monday S.R."/>
            <person name="Allard M.W."/>
            <person name="Strain E.A."/>
            <person name="Whittaker P."/>
            <person name="Naum M."/>
            <person name="McCarthy P.J."/>
            <person name="Lopez J.V."/>
            <person name="Fischer M."/>
            <person name="Brown E.W."/>
        </authorList>
    </citation>
    <scope>NUCLEOTIDE SEQUENCE [LARGE SCALE GENOMIC DNA]</scope>
    <source>
        <strain evidence="10 11">ATCC BAA-2122</strain>
    </source>
</reference>
<dbReference type="eggNOG" id="COG4618">
    <property type="taxonomic scope" value="Bacteria"/>
</dbReference>
<evidence type="ECO:0000313" key="11">
    <source>
        <dbReference type="Proteomes" id="UP000002943"/>
    </source>
</evidence>
<dbReference type="Gene3D" id="3.40.50.300">
    <property type="entry name" value="P-loop containing nucleotide triphosphate hydrolases"/>
    <property type="match status" value="1"/>
</dbReference>
<evidence type="ECO:0000256" key="5">
    <source>
        <dbReference type="ARBA" id="ARBA00022989"/>
    </source>
</evidence>
<evidence type="ECO:0000259" key="9">
    <source>
        <dbReference type="PROSITE" id="PS50929"/>
    </source>
</evidence>
<dbReference type="Proteomes" id="UP000002943">
    <property type="component" value="Unassembled WGS sequence"/>
</dbReference>
<keyword evidence="5 7" id="KW-1133">Transmembrane helix</keyword>
<evidence type="ECO:0000313" key="10">
    <source>
        <dbReference type="EMBL" id="EFP96750.1"/>
    </source>
</evidence>
<proteinExistence type="predicted"/>
<evidence type="ECO:0000256" key="2">
    <source>
        <dbReference type="ARBA" id="ARBA00022692"/>
    </source>
</evidence>
<comment type="subcellular location">
    <subcellularLocation>
        <location evidence="1">Cell membrane</location>
        <topology evidence="1">Multi-pass membrane protein</topology>
    </subcellularLocation>
</comment>
<keyword evidence="3" id="KW-0547">Nucleotide-binding</keyword>
<protein>
    <submittedName>
        <fullName evidence="10">ABC transporter, ATP-binding protein</fullName>
    </submittedName>
</protein>
<dbReference type="InterPro" id="IPR003439">
    <property type="entry name" value="ABC_transporter-like_ATP-bd"/>
</dbReference>
<dbReference type="SUPFAM" id="SSF90123">
    <property type="entry name" value="ABC transporter transmembrane region"/>
    <property type="match status" value="1"/>
</dbReference>
<evidence type="ECO:0000256" key="3">
    <source>
        <dbReference type="ARBA" id="ARBA00022741"/>
    </source>
</evidence>
<evidence type="ECO:0000256" key="7">
    <source>
        <dbReference type="SAM" id="Phobius"/>
    </source>
</evidence>
<organism evidence="10 11">
    <name type="scientific">Vibrio caribbeanicus ATCC BAA-2122</name>
    <dbReference type="NCBI Taxonomy" id="796620"/>
    <lineage>
        <taxon>Bacteria</taxon>
        <taxon>Pseudomonadati</taxon>
        <taxon>Pseudomonadota</taxon>
        <taxon>Gammaproteobacteria</taxon>
        <taxon>Vibrionales</taxon>
        <taxon>Vibrionaceae</taxon>
        <taxon>Vibrio</taxon>
    </lineage>
</organism>
<name>E3BJI1_9VIBR</name>
<evidence type="ECO:0000256" key="1">
    <source>
        <dbReference type="ARBA" id="ARBA00004651"/>
    </source>
</evidence>
<feature type="domain" description="ABC transporter" evidence="8">
    <location>
        <begin position="318"/>
        <end position="549"/>
    </location>
</feature>
<keyword evidence="6 7" id="KW-0472">Membrane</keyword>
<dbReference type="InterPro" id="IPR036640">
    <property type="entry name" value="ABC1_TM_sf"/>
</dbReference>
<dbReference type="OrthoDB" id="9806127at2"/>